<evidence type="ECO:0000256" key="3">
    <source>
        <dbReference type="ARBA" id="ARBA00023285"/>
    </source>
</evidence>
<keyword evidence="6" id="KW-0614">Plasmid</keyword>
<dbReference type="SUPFAM" id="SSF53187">
    <property type="entry name" value="Zn-dependent exopeptidases"/>
    <property type="match status" value="1"/>
</dbReference>
<dbReference type="SUPFAM" id="SSF55031">
    <property type="entry name" value="Bacterial exopeptidase dimerisation domain"/>
    <property type="match status" value="1"/>
</dbReference>
<dbReference type="EMBL" id="CP030058">
    <property type="protein sequence ID" value="QOZ64818.1"/>
    <property type="molecule type" value="Genomic_DNA"/>
</dbReference>
<evidence type="ECO:0000256" key="1">
    <source>
        <dbReference type="ARBA" id="ARBA00022723"/>
    </source>
</evidence>
<dbReference type="NCBIfam" id="NF005710">
    <property type="entry name" value="PRK07522.1"/>
    <property type="match status" value="1"/>
</dbReference>
<dbReference type="PANTHER" id="PTHR43808">
    <property type="entry name" value="ACETYLORNITHINE DEACETYLASE"/>
    <property type="match status" value="1"/>
</dbReference>
<keyword evidence="1" id="KW-0479">Metal-binding</keyword>
<feature type="domain" description="Peptidase M20 dimerisation" evidence="4">
    <location>
        <begin position="169"/>
        <end position="279"/>
    </location>
</feature>
<dbReference type="Gene3D" id="3.30.70.360">
    <property type="match status" value="1"/>
</dbReference>
<dbReference type="GO" id="GO:0006526">
    <property type="term" value="P:L-arginine biosynthetic process"/>
    <property type="evidence" value="ECO:0007669"/>
    <property type="project" value="InterPro"/>
</dbReference>
<evidence type="ECO:0000259" key="4">
    <source>
        <dbReference type="Pfam" id="PF07687"/>
    </source>
</evidence>
<evidence type="ECO:0000256" key="2">
    <source>
        <dbReference type="ARBA" id="ARBA00022801"/>
    </source>
</evidence>
<sequence>MDSIAIIQRLVAFPTVSQESNLNLIDFVVQLLRENGVTCRLVYSQDGRKASLLATIGPDDRPGAILSGHTDVVTADDQSWTKPPFSATRQDGKLYGRGTADMKGFVGCAISAALKASKTRLNAPLYLALSYDEEIGCVGVRGLLDSMVNELQRQSFCIVGEPTNMNVAIGHKGKVAARVTCVGRECHSALAPTGINAIHLGCEFVEAIRREQAKLCDEGARDASYEIPYTTLHVGTIKSGGMLNIVPSRCELEFEIRNVAAEIPEEILSRLRTRASEIANGARTIASEAAINIDVVNSYPGLNIACDAPVVHLVKSLTGDANVVKVPFGTEAGLFLQRLGVPTIVCGPGSMQQGHKPDEFIEIDQIDRCDKMLDRLIDRLASGHGFP</sequence>
<reference evidence="6 7" key="2">
    <citation type="submission" date="2018-06" db="EMBL/GenBank/DDBJ databases">
        <title>Comparative genomics of rhizobia nodulating Arachis hypogaea in China.</title>
        <authorList>
            <person name="Li Y."/>
        </authorList>
    </citation>
    <scope>NUCLEOTIDE SEQUENCE [LARGE SCALE GENOMIC DNA]</scope>
    <source>
        <strain evidence="6 7">CCBAU 51658</strain>
        <plasmid evidence="6 7">unnamed</plasmid>
    </source>
</reference>
<keyword evidence="2" id="KW-0378">Hydrolase</keyword>
<evidence type="ECO:0000313" key="8">
    <source>
        <dbReference type="Proteomes" id="UP000625079"/>
    </source>
</evidence>
<evidence type="ECO:0000313" key="7">
    <source>
        <dbReference type="Proteomes" id="UP000593880"/>
    </source>
</evidence>
<dbReference type="AlphaFoldDB" id="A0A410VIV1"/>
<accession>A0A410VIV1</accession>
<name>A0A410VIV1_9BRAD</name>
<dbReference type="CDD" id="cd03894">
    <property type="entry name" value="M20_ArgE"/>
    <property type="match status" value="1"/>
</dbReference>
<dbReference type="GO" id="GO:0046872">
    <property type="term" value="F:metal ion binding"/>
    <property type="evidence" value="ECO:0007669"/>
    <property type="project" value="UniProtKB-KW"/>
</dbReference>
<dbReference type="PANTHER" id="PTHR43808:SF31">
    <property type="entry name" value="N-ACETYL-L-CITRULLINE DEACETYLASE"/>
    <property type="match status" value="1"/>
</dbReference>
<dbReference type="OrthoDB" id="9809784at2"/>
<dbReference type="InterPro" id="IPR036264">
    <property type="entry name" value="Bact_exopeptidase_dim_dom"/>
</dbReference>
<dbReference type="Proteomes" id="UP000625079">
    <property type="component" value="Unassembled WGS sequence"/>
</dbReference>
<dbReference type="InterPro" id="IPR002933">
    <property type="entry name" value="Peptidase_M20"/>
</dbReference>
<keyword evidence="3" id="KW-0170">Cobalt</keyword>
<dbReference type="Proteomes" id="UP000593880">
    <property type="component" value="Plasmid unnamed"/>
</dbReference>
<keyword evidence="7" id="KW-1185">Reference proteome</keyword>
<dbReference type="NCBIfam" id="TIGR01892">
    <property type="entry name" value="AcOrn-deacetyl"/>
    <property type="match status" value="1"/>
</dbReference>
<dbReference type="EMBL" id="BMHC01000010">
    <property type="protein sequence ID" value="GGI27297.1"/>
    <property type="molecule type" value="Genomic_DNA"/>
</dbReference>
<dbReference type="RefSeq" id="WP_128955170.1">
    <property type="nucleotide sequence ID" value="NZ_BMHC01000010.1"/>
</dbReference>
<proteinExistence type="predicted"/>
<gene>
    <name evidence="6" type="primary">argE</name>
    <name evidence="5" type="ORF">GCM10010987_43680</name>
    <name evidence="6" type="ORF">XH86_40040</name>
</gene>
<protein>
    <submittedName>
        <fullName evidence="5">Acetylornithine deacetylase</fullName>
    </submittedName>
</protein>
<dbReference type="InterPro" id="IPR010169">
    <property type="entry name" value="AcOrn-deacetyl"/>
</dbReference>
<dbReference type="InterPro" id="IPR011650">
    <property type="entry name" value="Peptidase_M20_dimer"/>
</dbReference>
<dbReference type="GO" id="GO:0008777">
    <property type="term" value="F:acetylornithine deacetylase activity"/>
    <property type="evidence" value="ECO:0007669"/>
    <property type="project" value="TreeGrafter"/>
</dbReference>
<evidence type="ECO:0000313" key="5">
    <source>
        <dbReference type="EMBL" id="GGI27297.1"/>
    </source>
</evidence>
<evidence type="ECO:0000313" key="6">
    <source>
        <dbReference type="EMBL" id="QOZ64818.1"/>
    </source>
</evidence>
<reference evidence="5" key="1">
    <citation type="journal article" date="2014" name="Int. J. Syst. Evol. Microbiol.">
        <title>Complete genome sequence of Corynebacterium casei LMG S-19264T (=DSM 44701T), isolated from a smear-ripened cheese.</title>
        <authorList>
            <consortium name="US DOE Joint Genome Institute (JGI-PGF)"/>
            <person name="Walter F."/>
            <person name="Albersmeier A."/>
            <person name="Kalinowski J."/>
            <person name="Ruckert C."/>
        </authorList>
    </citation>
    <scope>NUCLEOTIDE SEQUENCE</scope>
    <source>
        <strain evidence="5">CGMCC 1.15034</strain>
    </source>
</reference>
<dbReference type="Pfam" id="PF07687">
    <property type="entry name" value="M20_dimer"/>
    <property type="match status" value="1"/>
</dbReference>
<dbReference type="Pfam" id="PF01546">
    <property type="entry name" value="Peptidase_M20"/>
    <property type="match status" value="1"/>
</dbReference>
<reference evidence="5" key="3">
    <citation type="submission" date="2022-12" db="EMBL/GenBank/DDBJ databases">
        <authorList>
            <person name="Sun Q."/>
            <person name="Zhou Y."/>
        </authorList>
    </citation>
    <scope>NUCLEOTIDE SEQUENCE</scope>
    <source>
        <strain evidence="5">CGMCC 1.15034</strain>
    </source>
</reference>
<dbReference type="InterPro" id="IPR050072">
    <property type="entry name" value="Peptidase_M20A"/>
</dbReference>
<dbReference type="Gene3D" id="3.40.630.10">
    <property type="entry name" value="Zn peptidases"/>
    <property type="match status" value="1"/>
</dbReference>
<geneLocation type="plasmid" evidence="6 7">
    <name>unnamed</name>
</geneLocation>
<organism evidence="5 8">
    <name type="scientific">Bradyrhizobium guangdongense</name>
    <dbReference type="NCBI Taxonomy" id="1325090"/>
    <lineage>
        <taxon>Bacteria</taxon>
        <taxon>Pseudomonadati</taxon>
        <taxon>Pseudomonadota</taxon>
        <taxon>Alphaproteobacteria</taxon>
        <taxon>Hyphomicrobiales</taxon>
        <taxon>Nitrobacteraceae</taxon>
        <taxon>Bradyrhizobium</taxon>
    </lineage>
</organism>